<reference evidence="4" key="1">
    <citation type="submission" date="2022-03" db="EMBL/GenBank/DDBJ databases">
        <title>Identification of a novel bacterium isolated from mangrove sediments.</title>
        <authorList>
            <person name="Pan X."/>
        </authorList>
    </citation>
    <scope>NUCLEOTIDE SEQUENCE</scope>
    <source>
        <strain evidence="4">B2580</strain>
    </source>
</reference>
<feature type="coiled-coil region" evidence="3">
    <location>
        <begin position="70"/>
        <end position="97"/>
    </location>
</feature>
<proteinExistence type="predicted"/>
<evidence type="ECO:0000256" key="3">
    <source>
        <dbReference type="SAM" id="Coils"/>
    </source>
</evidence>
<accession>A0ABT0B7F0</accession>
<dbReference type="Gene3D" id="1.10.287.470">
    <property type="entry name" value="Helix hairpin bin"/>
    <property type="match status" value="1"/>
</dbReference>
<gene>
    <name evidence="4" type="ORF">MTR64_20740</name>
</gene>
<dbReference type="InterPro" id="IPR050465">
    <property type="entry name" value="UPF0194_transport"/>
</dbReference>
<evidence type="ECO:0000256" key="1">
    <source>
        <dbReference type="ARBA" id="ARBA00004196"/>
    </source>
</evidence>
<dbReference type="EMBL" id="JALHLE010000051">
    <property type="protein sequence ID" value="MCJ2181000.1"/>
    <property type="molecule type" value="Genomic_DNA"/>
</dbReference>
<feature type="coiled-coil region" evidence="3">
    <location>
        <begin position="216"/>
        <end position="243"/>
    </location>
</feature>
<organism evidence="4 5">
    <name type="scientific">Novosphingobium album</name>
    <name type="common">ex Hu et al. 2023</name>
    <dbReference type="NCBI Taxonomy" id="2930093"/>
    <lineage>
        <taxon>Bacteria</taxon>
        <taxon>Pseudomonadati</taxon>
        <taxon>Pseudomonadota</taxon>
        <taxon>Alphaproteobacteria</taxon>
        <taxon>Sphingomonadales</taxon>
        <taxon>Sphingomonadaceae</taxon>
        <taxon>Novosphingobium</taxon>
    </lineage>
</organism>
<keyword evidence="2 3" id="KW-0175">Coiled coil</keyword>
<evidence type="ECO:0000313" key="5">
    <source>
        <dbReference type="Proteomes" id="UP001162880"/>
    </source>
</evidence>
<comment type="caution">
    <text evidence="4">The sequence shown here is derived from an EMBL/GenBank/DDBJ whole genome shotgun (WGS) entry which is preliminary data.</text>
</comment>
<dbReference type="PANTHER" id="PTHR32347">
    <property type="entry name" value="EFFLUX SYSTEM COMPONENT YKNX-RELATED"/>
    <property type="match status" value="1"/>
</dbReference>
<protein>
    <submittedName>
        <fullName evidence="4">HlyD family secretion protein</fullName>
    </submittedName>
</protein>
<keyword evidence="5" id="KW-1185">Reference proteome</keyword>
<evidence type="ECO:0000256" key="2">
    <source>
        <dbReference type="ARBA" id="ARBA00023054"/>
    </source>
</evidence>
<comment type="subcellular location">
    <subcellularLocation>
        <location evidence="1">Cell envelope</location>
    </subcellularLocation>
</comment>
<evidence type="ECO:0000313" key="4">
    <source>
        <dbReference type="EMBL" id="MCJ2181000.1"/>
    </source>
</evidence>
<dbReference type="Proteomes" id="UP001162880">
    <property type="component" value="Unassembled WGS sequence"/>
</dbReference>
<dbReference type="RefSeq" id="WP_243996444.1">
    <property type="nucleotide sequence ID" value="NZ_JALHLE010000051.1"/>
</dbReference>
<name>A0ABT0B7F0_9SPHN</name>
<dbReference type="PANTHER" id="PTHR32347:SF29">
    <property type="entry name" value="UPF0194 MEMBRANE PROTEIN YBHG"/>
    <property type="match status" value="1"/>
</dbReference>
<sequence>MAIFLVAAGTLGFAPYVLNDISTQAAINAPLIHLTAATDGTVAALPDAGQYFARPQTIKLLDLSEDTGDVAELNAQAEIAQSQIALAQRQLAELDGQSAHLASRTTRFSNAMSTRLGDDLDAARGALSACKADRAQQIATLERTRRLAAQGFVSNAGLEKAEAAVAMKAGECASAEAQTRSLGITAQAAQGGIFIANGYNDAPYAVQQADRVMLQRQMVEKALNDATAQYRQAKQRLQDAQARASYRAPAGTLVWSLGSSPGTSIRAGEPVIDLVDCRRRFVQVALPENKAEVIGPGSSADVRLIGSDDWMKGRVINITGAAGRREETLLAANTYSMPGDREIMVEVALPAPATDKLDPSRKCDVGRLAEVRFSRTS</sequence>